<evidence type="ECO:0000313" key="2">
    <source>
        <dbReference type="EMBL" id="SCY45863.1"/>
    </source>
</evidence>
<feature type="domain" description="Phage tail assembly chaperone-like" evidence="1">
    <location>
        <begin position="126"/>
        <end position="185"/>
    </location>
</feature>
<evidence type="ECO:0000313" key="3">
    <source>
        <dbReference type="Proteomes" id="UP000198870"/>
    </source>
</evidence>
<sequence>MVILYNAHHMTGEYLQGRNSAARQNPMWRPETHNTDECWLYNPQTSSLQPPPETGDHEVAVLENGLWVVKPDHRKEVYFDTATQTRHEINDIGIELDPAWTEKEPLSNSKWNGTDWAVDFALWLESVVRPQRDSKLTACDYRMMPDFPMDAEKKTEWEFYRQALRDLPSQLAEVVNPIPWPLAPAQ</sequence>
<dbReference type="OrthoDB" id="5465054at2"/>
<dbReference type="Gene3D" id="6.10.140.1310">
    <property type="match status" value="1"/>
</dbReference>
<name>A0A1G5G2S1_9BACT</name>
<evidence type="ECO:0000259" key="1">
    <source>
        <dbReference type="Pfam" id="PF16778"/>
    </source>
</evidence>
<dbReference type="InterPro" id="IPR031893">
    <property type="entry name" value="Phage_tail_APC"/>
</dbReference>
<dbReference type="STRING" id="419481.SAMN05216233_109178"/>
<organism evidence="2 3">
    <name type="scientific">Desulfoluna spongiiphila</name>
    <dbReference type="NCBI Taxonomy" id="419481"/>
    <lineage>
        <taxon>Bacteria</taxon>
        <taxon>Pseudomonadati</taxon>
        <taxon>Thermodesulfobacteriota</taxon>
        <taxon>Desulfobacteria</taxon>
        <taxon>Desulfobacterales</taxon>
        <taxon>Desulfolunaceae</taxon>
        <taxon>Desulfoluna</taxon>
    </lineage>
</organism>
<proteinExistence type="predicted"/>
<dbReference type="EMBL" id="FMUX01000009">
    <property type="protein sequence ID" value="SCY45863.1"/>
    <property type="molecule type" value="Genomic_DNA"/>
</dbReference>
<protein>
    <submittedName>
        <fullName evidence="2">Phage tail assembly chaperone protein</fullName>
    </submittedName>
</protein>
<dbReference type="RefSeq" id="WP_092211237.1">
    <property type="nucleotide sequence ID" value="NZ_FMUX01000009.1"/>
</dbReference>
<dbReference type="Pfam" id="PF16778">
    <property type="entry name" value="Phage_tail_APC"/>
    <property type="match status" value="1"/>
</dbReference>
<gene>
    <name evidence="2" type="ORF">SAMN05216233_109178</name>
</gene>
<keyword evidence="3" id="KW-1185">Reference proteome</keyword>
<dbReference type="Proteomes" id="UP000198870">
    <property type="component" value="Unassembled WGS sequence"/>
</dbReference>
<dbReference type="AlphaFoldDB" id="A0A1G5G2S1"/>
<accession>A0A1G5G2S1</accession>
<reference evidence="2 3" key="1">
    <citation type="submission" date="2016-10" db="EMBL/GenBank/DDBJ databases">
        <authorList>
            <person name="de Groot N.N."/>
        </authorList>
    </citation>
    <scope>NUCLEOTIDE SEQUENCE [LARGE SCALE GENOMIC DNA]</scope>
    <source>
        <strain evidence="2 3">AA1</strain>
    </source>
</reference>